<organism evidence="2 3">
    <name type="scientific">Zopfia rhizophila CBS 207.26</name>
    <dbReference type="NCBI Taxonomy" id="1314779"/>
    <lineage>
        <taxon>Eukaryota</taxon>
        <taxon>Fungi</taxon>
        <taxon>Dikarya</taxon>
        <taxon>Ascomycota</taxon>
        <taxon>Pezizomycotina</taxon>
        <taxon>Dothideomycetes</taxon>
        <taxon>Dothideomycetes incertae sedis</taxon>
        <taxon>Zopfiaceae</taxon>
        <taxon>Zopfia</taxon>
    </lineage>
</organism>
<proteinExistence type="predicted"/>
<accession>A0A6A6DX40</accession>
<gene>
    <name evidence="2" type="ORF">K469DRAFT_689754</name>
</gene>
<name>A0A6A6DX40_9PEZI</name>
<dbReference type="OrthoDB" id="3945052at2759"/>
<dbReference type="AlphaFoldDB" id="A0A6A6DX40"/>
<evidence type="ECO:0000313" key="2">
    <source>
        <dbReference type="EMBL" id="KAF2183593.1"/>
    </source>
</evidence>
<feature type="region of interest" description="Disordered" evidence="1">
    <location>
        <begin position="57"/>
        <end position="138"/>
    </location>
</feature>
<protein>
    <submittedName>
        <fullName evidence="2">Uncharacterized protein</fullName>
    </submittedName>
</protein>
<sequence>MTACRSYVKRVEAAINQKAKRGFQKKPKDNNIQLAQLNALERIASSIKGLLNVKRHQTGLPPLSNSNAVSEEVEEEKKKKKKNNNNNNNESPGPSTCIICKTIAGRKRSASGALKSPASKISKAAGKRKAACNKSPEL</sequence>
<evidence type="ECO:0000313" key="3">
    <source>
        <dbReference type="Proteomes" id="UP000800200"/>
    </source>
</evidence>
<dbReference type="EMBL" id="ML994641">
    <property type="protein sequence ID" value="KAF2183593.1"/>
    <property type="molecule type" value="Genomic_DNA"/>
</dbReference>
<evidence type="ECO:0000256" key="1">
    <source>
        <dbReference type="SAM" id="MobiDB-lite"/>
    </source>
</evidence>
<reference evidence="2" key="1">
    <citation type="journal article" date="2020" name="Stud. Mycol.">
        <title>101 Dothideomycetes genomes: a test case for predicting lifestyles and emergence of pathogens.</title>
        <authorList>
            <person name="Haridas S."/>
            <person name="Albert R."/>
            <person name="Binder M."/>
            <person name="Bloem J."/>
            <person name="Labutti K."/>
            <person name="Salamov A."/>
            <person name="Andreopoulos B."/>
            <person name="Baker S."/>
            <person name="Barry K."/>
            <person name="Bills G."/>
            <person name="Bluhm B."/>
            <person name="Cannon C."/>
            <person name="Castanera R."/>
            <person name="Culley D."/>
            <person name="Daum C."/>
            <person name="Ezra D."/>
            <person name="Gonzalez J."/>
            <person name="Henrissat B."/>
            <person name="Kuo A."/>
            <person name="Liang C."/>
            <person name="Lipzen A."/>
            <person name="Lutzoni F."/>
            <person name="Magnuson J."/>
            <person name="Mondo S."/>
            <person name="Nolan M."/>
            <person name="Ohm R."/>
            <person name="Pangilinan J."/>
            <person name="Park H.-J."/>
            <person name="Ramirez L."/>
            <person name="Alfaro M."/>
            <person name="Sun H."/>
            <person name="Tritt A."/>
            <person name="Yoshinaga Y."/>
            <person name="Zwiers L.-H."/>
            <person name="Turgeon B."/>
            <person name="Goodwin S."/>
            <person name="Spatafora J."/>
            <person name="Crous P."/>
            <person name="Grigoriev I."/>
        </authorList>
    </citation>
    <scope>NUCLEOTIDE SEQUENCE</scope>
    <source>
        <strain evidence="2">CBS 207.26</strain>
    </source>
</reference>
<dbReference type="Proteomes" id="UP000800200">
    <property type="component" value="Unassembled WGS sequence"/>
</dbReference>
<keyword evidence="3" id="KW-1185">Reference proteome</keyword>